<evidence type="ECO:0000256" key="1">
    <source>
        <dbReference type="SAM" id="MobiDB-lite"/>
    </source>
</evidence>
<feature type="region of interest" description="Disordered" evidence="1">
    <location>
        <begin position="1"/>
        <end position="36"/>
    </location>
</feature>
<dbReference type="AlphaFoldDB" id="A0ABD2QEF7"/>
<evidence type="ECO:0000313" key="2">
    <source>
        <dbReference type="EMBL" id="KAL3317919.1"/>
    </source>
</evidence>
<sequence length="100" mass="11241">MNSNPAVHPAQMPQDPAKNPERTNVHQAEIESGRTTNHMMLRRVVSLPQRDSPRADNSDSNQQTVLSPLAEQQTPCLQFVPFSTPKIILMSENPNQPRML</sequence>
<comment type="caution">
    <text evidence="2">The sequence shown here is derived from an EMBL/GenBank/DDBJ whole genome shotgun (WGS) entry which is preliminary data.</text>
</comment>
<name>A0ABD2QEF7_9PLAT</name>
<gene>
    <name evidence="2" type="ORF">Ciccas_003426</name>
</gene>
<dbReference type="Proteomes" id="UP001626550">
    <property type="component" value="Unassembled WGS sequence"/>
</dbReference>
<proteinExistence type="predicted"/>
<evidence type="ECO:0000313" key="3">
    <source>
        <dbReference type="Proteomes" id="UP001626550"/>
    </source>
</evidence>
<accession>A0ABD2QEF7</accession>
<organism evidence="2 3">
    <name type="scientific">Cichlidogyrus casuarinus</name>
    <dbReference type="NCBI Taxonomy" id="1844966"/>
    <lineage>
        <taxon>Eukaryota</taxon>
        <taxon>Metazoa</taxon>
        <taxon>Spiralia</taxon>
        <taxon>Lophotrochozoa</taxon>
        <taxon>Platyhelminthes</taxon>
        <taxon>Monogenea</taxon>
        <taxon>Monopisthocotylea</taxon>
        <taxon>Dactylogyridea</taxon>
        <taxon>Ancyrocephalidae</taxon>
        <taxon>Cichlidogyrus</taxon>
    </lineage>
</organism>
<protein>
    <submittedName>
        <fullName evidence="2">Uncharacterized protein</fullName>
    </submittedName>
</protein>
<reference evidence="2 3" key="1">
    <citation type="submission" date="2024-11" db="EMBL/GenBank/DDBJ databases">
        <title>Adaptive evolution of stress response genes in parasites aligns with host niche diversity.</title>
        <authorList>
            <person name="Hahn C."/>
            <person name="Resl P."/>
        </authorList>
    </citation>
    <scope>NUCLEOTIDE SEQUENCE [LARGE SCALE GENOMIC DNA]</scope>
    <source>
        <strain evidence="2">EGGRZ-B1_66</strain>
        <tissue evidence="2">Body</tissue>
    </source>
</reference>
<dbReference type="EMBL" id="JBJKFK010000310">
    <property type="protein sequence ID" value="KAL3317919.1"/>
    <property type="molecule type" value="Genomic_DNA"/>
</dbReference>
<keyword evidence="3" id="KW-1185">Reference proteome</keyword>
<feature type="compositionally biased region" description="Basic and acidic residues" evidence="1">
    <location>
        <begin position="18"/>
        <end position="32"/>
    </location>
</feature>